<sequence>MSSDETPNVPAGRNSREAVREKAQQVHAKQSRARLMRRIIIAVVAIGSVGTAVALAVSSSLSQPTMTPRGMDADGVTVTDVAIAETADEPIETPAPTEAGTTASPTPEPTAEEGTIDIHIYVDYLSTGAAEFEAANARQLAGWINEGAVTVTYHPVALLTANSNGTKYSLRAAAAAACVATYSPAQFFDYNHELLSAQPAADSDGHSDADLADLAIAVGVEDGAKVRSCIEDQDFVSWAKDATARALEGPLPGTDDLKLNGSPMILVDGEVYVGSMKDASEFSQFVLTTASEAYFGTPTPTPTPEGTATPKATETPKK</sequence>
<evidence type="ECO:0000259" key="3">
    <source>
        <dbReference type="Pfam" id="PF13462"/>
    </source>
</evidence>
<evidence type="ECO:0000313" key="5">
    <source>
        <dbReference type="Proteomes" id="UP001366085"/>
    </source>
</evidence>
<evidence type="ECO:0000256" key="2">
    <source>
        <dbReference type="SAM" id="Phobius"/>
    </source>
</evidence>
<feature type="compositionally biased region" description="Low complexity" evidence="1">
    <location>
        <begin position="304"/>
        <end position="318"/>
    </location>
</feature>
<comment type="caution">
    <text evidence="4">The sequence shown here is derived from an EMBL/GenBank/DDBJ whole genome shotgun (WGS) entry which is preliminary data.</text>
</comment>
<dbReference type="Gene3D" id="3.40.30.10">
    <property type="entry name" value="Glutaredoxin"/>
    <property type="match status" value="1"/>
</dbReference>
<feature type="region of interest" description="Disordered" evidence="1">
    <location>
        <begin position="294"/>
        <end position="318"/>
    </location>
</feature>
<feature type="region of interest" description="Disordered" evidence="1">
    <location>
        <begin position="1"/>
        <end position="22"/>
    </location>
</feature>
<reference evidence="4 5" key="1">
    <citation type="submission" date="2024-02" db="EMBL/GenBank/DDBJ databases">
        <authorList>
            <person name="Saticioglu I.B."/>
        </authorList>
    </citation>
    <scope>NUCLEOTIDE SEQUENCE [LARGE SCALE GENOMIC DNA]</scope>
    <source>
        <strain evidence="4 5">Mu-43</strain>
    </source>
</reference>
<name>A0ABU8LML1_9MICO</name>
<proteinExistence type="predicted"/>
<evidence type="ECO:0000313" key="4">
    <source>
        <dbReference type="EMBL" id="MEJ1092245.1"/>
    </source>
</evidence>
<feature type="transmembrane region" description="Helical" evidence="2">
    <location>
        <begin position="39"/>
        <end position="61"/>
    </location>
</feature>
<keyword evidence="2" id="KW-0472">Membrane</keyword>
<keyword evidence="5" id="KW-1185">Reference proteome</keyword>
<dbReference type="Pfam" id="PF13462">
    <property type="entry name" value="Thioredoxin_4"/>
    <property type="match status" value="1"/>
</dbReference>
<feature type="domain" description="Thioredoxin-like fold" evidence="3">
    <location>
        <begin position="118"/>
        <end position="277"/>
    </location>
</feature>
<accession>A0ABU8LML1</accession>
<dbReference type="EMBL" id="JBBDGN010000010">
    <property type="protein sequence ID" value="MEJ1092245.1"/>
    <property type="molecule type" value="Genomic_DNA"/>
</dbReference>
<keyword evidence="2" id="KW-0812">Transmembrane</keyword>
<dbReference type="InterPro" id="IPR036249">
    <property type="entry name" value="Thioredoxin-like_sf"/>
</dbReference>
<protein>
    <submittedName>
        <fullName evidence="4">Thioredoxin domain-containing protein</fullName>
    </submittedName>
</protein>
<feature type="region of interest" description="Disordered" evidence="1">
    <location>
        <begin position="86"/>
        <end position="112"/>
    </location>
</feature>
<keyword evidence="2" id="KW-1133">Transmembrane helix</keyword>
<dbReference type="InterPro" id="IPR012336">
    <property type="entry name" value="Thioredoxin-like_fold"/>
</dbReference>
<gene>
    <name evidence="4" type="ORF">WDU93_11135</name>
</gene>
<feature type="compositionally biased region" description="Low complexity" evidence="1">
    <location>
        <begin position="92"/>
        <end position="105"/>
    </location>
</feature>
<dbReference type="RefSeq" id="WP_337320598.1">
    <property type="nucleotide sequence ID" value="NZ_JBBDGN010000010.1"/>
</dbReference>
<dbReference type="SUPFAM" id="SSF52833">
    <property type="entry name" value="Thioredoxin-like"/>
    <property type="match status" value="1"/>
</dbReference>
<dbReference type="Proteomes" id="UP001366085">
    <property type="component" value="Unassembled WGS sequence"/>
</dbReference>
<organism evidence="4 5">
    <name type="scientific">Microbacterium istanbulense</name>
    <dbReference type="NCBI Taxonomy" id="3122049"/>
    <lineage>
        <taxon>Bacteria</taxon>
        <taxon>Bacillati</taxon>
        <taxon>Actinomycetota</taxon>
        <taxon>Actinomycetes</taxon>
        <taxon>Micrococcales</taxon>
        <taxon>Microbacteriaceae</taxon>
        <taxon>Microbacterium</taxon>
    </lineage>
</organism>
<evidence type="ECO:0000256" key="1">
    <source>
        <dbReference type="SAM" id="MobiDB-lite"/>
    </source>
</evidence>